<reference evidence="3 5" key="2">
    <citation type="submission" date="2018-06" db="EMBL/GenBank/DDBJ databases">
        <authorList>
            <consortium name="Pathogen Informatics"/>
            <person name="Doyle S."/>
        </authorList>
    </citation>
    <scope>NUCLEOTIDE SEQUENCE [LARGE SCALE GENOMIC DNA]</scope>
    <source>
        <strain evidence="3 5">NCTC13291</strain>
    </source>
</reference>
<dbReference type="AlphaFoldDB" id="A0A1S8CZ09"/>
<dbReference type="EMBL" id="UGVN01000001">
    <property type="protein sequence ID" value="SUE37941.1"/>
    <property type="molecule type" value="Genomic_DNA"/>
</dbReference>
<evidence type="ECO:0000313" key="2">
    <source>
        <dbReference type="EMBL" id="ONH81286.1"/>
    </source>
</evidence>
<dbReference type="RefSeq" id="WP_019462489.1">
    <property type="nucleotide sequence ID" value="NZ_AP031462.1"/>
</dbReference>
<evidence type="ECO:0000313" key="4">
    <source>
        <dbReference type="Proteomes" id="UP000054844"/>
    </source>
</evidence>
<dbReference type="OrthoDB" id="8087244at2"/>
<dbReference type="EMBL" id="LLWF02000143">
    <property type="protein sequence ID" value="ONH81286.1"/>
    <property type="molecule type" value="Genomic_DNA"/>
</dbReference>
<gene>
    <name evidence="2" type="ORF">APZ41_020695</name>
    <name evidence="3" type="ORF">NCTC13291_00398</name>
</gene>
<evidence type="ECO:0000313" key="3">
    <source>
        <dbReference type="EMBL" id="SUE37941.1"/>
    </source>
</evidence>
<feature type="signal peptide" evidence="1">
    <location>
        <begin position="1"/>
        <end position="21"/>
    </location>
</feature>
<reference evidence="2 4" key="1">
    <citation type="submission" date="2016-12" db="EMBL/GenBank/DDBJ databases">
        <title>Draft genome sequence of Roseomonas mucosa strain AU37, isolated from a peripheral intravenous catheter.</title>
        <authorList>
            <person name="Choudhury M.A."/>
            <person name="Sidjabat H.E."/>
            <person name="Wailan A.M."/>
            <person name="Zhang L."/>
            <person name="Marsh N.M."/>
            <person name="Rickard C.M."/>
            <person name="Davies M."/>
            <person name="Mcmillan D.J."/>
        </authorList>
    </citation>
    <scope>NUCLEOTIDE SEQUENCE [LARGE SCALE GENOMIC DNA]</scope>
    <source>
        <strain evidence="2 4">SAVE376</strain>
    </source>
</reference>
<dbReference type="Proteomes" id="UP000054844">
    <property type="component" value="Unassembled WGS sequence"/>
</dbReference>
<evidence type="ECO:0000313" key="5">
    <source>
        <dbReference type="Proteomes" id="UP000254919"/>
    </source>
</evidence>
<sequence length="155" mass="16124">MHRRLLSALLVLPFLCSTGQADPAGRRWQAISNTAASITGDITVTLDRITFAGGHALTLSEPTALPRFLAEGSPVAATRYRVASPADPPLLNGNRLCGGKTPAPVTYIVLWTPQELAGDTAPRSLAAFSGPTPPTGTDSPGLCGTFRYEAGPAAR</sequence>
<evidence type="ECO:0000256" key="1">
    <source>
        <dbReference type="SAM" id="SignalP"/>
    </source>
</evidence>
<organism evidence="2 4">
    <name type="scientific">Roseomonas mucosa</name>
    <dbReference type="NCBI Taxonomy" id="207340"/>
    <lineage>
        <taxon>Bacteria</taxon>
        <taxon>Pseudomonadati</taxon>
        <taxon>Pseudomonadota</taxon>
        <taxon>Alphaproteobacteria</taxon>
        <taxon>Acetobacterales</taxon>
        <taxon>Roseomonadaceae</taxon>
        <taxon>Roseomonas</taxon>
    </lineage>
</organism>
<feature type="chain" id="PRO_5036310505" evidence="1">
    <location>
        <begin position="22"/>
        <end position="155"/>
    </location>
</feature>
<proteinExistence type="predicted"/>
<name>A0A1S8CZ09_9PROT</name>
<dbReference type="GeneID" id="99635419"/>
<keyword evidence="1" id="KW-0732">Signal</keyword>
<dbReference type="Proteomes" id="UP000254919">
    <property type="component" value="Unassembled WGS sequence"/>
</dbReference>
<keyword evidence="4" id="KW-1185">Reference proteome</keyword>
<accession>A0A1S8CZ09</accession>
<protein>
    <submittedName>
        <fullName evidence="2">Uncharacterized protein</fullName>
    </submittedName>
</protein>